<evidence type="ECO:0000256" key="3">
    <source>
        <dbReference type="ARBA" id="ARBA00022676"/>
    </source>
</evidence>
<dbReference type="InterPro" id="IPR038731">
    <property type="entry name" value="RgtA/B/C-like"/>
</dbReference>
<dbReference type="PANTHER" id="PTHR33908:SF11">
    <property type="entry name" value="MEMBRANE PROTEIN"/>
    <property type="match status" value="1"/>
</dbReference>
<feature type="transmembrane region" description="Helical" evidence="8">
    <location>
        <begin position="216"/>
        <end position="236"/>
    </location>
</feature>
<feature type="transmembrane region" description="Helical" evidence="8">
    <location>
        <begin position="94"/>
        <end position="114"/>
    </location>
</feature>
<evidence type="ECO:0000256" key="5">
    <source>
        <dbReference type="ARBA" id="ARBA00022692"/>
    </source>
</evidence>
<reference evidence="10 11" key="1">
    <citation type="submission" date="2015-07" db="EMBL/GenBank/DDBJ databases">
        <title>Genome sequence of Leptolinea tardivitalis DSM 16556.</title>
        <authorList>
            <person name="Hemp J."/>
            <person name="Ward L.M."/>
            <person name="Pace L.A."/>
            <person name="Fischer W.W."/>
        </authorList>
    </citation>
    <scope>NUCLEOTIDE SEQUENCE [LARGE SCALE GENOMIC DNA]</scope>
    <source>
        <strain evidence="10 11">YMTK-2</strain>
    </source>
</reference>
<evidence type="ECO:0000259" key="9">
    <source>
        <dbReference type="Pfam" id="PF13231"/>
    </source>
</evidence>
<feature type="transmembrane region" description="Helical" evidence="8">
    <location>
        <begin position="180"/>
        <end position="210"/>
    </location>
</feature>
<keyword evidence="2" id="KW-1003">Cell membrane</keyword>
<feature type="transmembrane region" description="Helical" evidence="8">
    <location>
        <begin position="349"/>
        <end position="368"/>
    </location>
</feature>
<dbReference type="Proteomes" id="UP000050430">
    <property type="component" value="Unassembled WGS sequence"/>
</dbReference>
<name>A0A0P6X9U4_9CHLR</name>
<accession>A0A0P6X9U4</accession>
<feature type="transmembrane region" description="Helical" evidence="8">
    <location>
        <begin position="146"/>
        <end position="168"/>
    </location>
</feature>
<gene>
    <name evidence="10" type="ORF">ADM99_11370</name>
</gene>
<proteinExistence type="predicted"/>
<dbReference type="GO" id="GO:0005886">
    <property type="term" value="C:plasma membrane"/>
    <property type="evidence" value="ECO:0007669"/>
    <property type="project" value="UniProtKB-SubCell"/>
</dbReference>
<feature type="transmembrane region" description="Helical" evidence="8">
    <location>
        <begin position="375"/>
        <end position="394"/>
    </location>
</feature>
<dbReference type="EMBL" id="LGCK01000011">
    <property type="protein sequence ID" value="KPL71296.1"/>
    <property type="molecule type" value="Genomic_DNA"/>
</dbReference>
<evidence type="ECO:0000256" key="6">
    <source>
        <dbReference type="ARBA" id="ARBA00022989"/>
    </source>
</evidence>
<dbReference type="PANTHER" id="PTHR33908">
    <property type="entry name" value="MANNOSYLTRANSFERASE YKCB-RELATED"/>
    <property type="match status" value="1"/>
</dbReference>
<keyword evidence="7 8" id="KW-0472">Membrane</keyword>
<evidence type="ECO:0000256" key="1">
    <source>
        <dbReference type="ARBA" id="ARBA00004651"/>
    </source>
</evidence>
<dbReference type="GO" id="GO:0016763">
    <property type="term" value="F:pentosyltransferase activity"/>
    <property type="evidence" value="ECO:0007669"/>
    <property type="project" value="TreeGrafter"/>
</dbReference>
<dbReference type="Pfam" id="PF13231">
    <property type="entry name" value="PMT_2"/>
    <property type="match status" value="1"/>
</dbReference>
<organism evidence="10 11">
    <name type="scientific">Leptolinea tardivitalis</name>
    <dbReference type="NCBI Taxonomy" id="229920"/>
    <lineage>
        <taxon>Bacteria</taxon>
        <taxon>Bacillati</taxon>
        <taxon>Chloroflexota</taxon>
        <taxon>Anaerolineae</taxon>
        <taxon>Anaerolineales</taxon>
        <taxon>Anaerolineaceae</taxon>
        <taxon>Leptolinea</taxon>
    </lineage>
</organism>
<evidence type="ECO:0000256" key="4">
    <source>
        <dbReference type="ARBA" id="ARBA00022679"/>
    </source>
</evidence>
<evidence type="ECO:0000256" key="2">
    <source>
        <dbReference type="ARBA" id="ARBA00022475"/>
    </source>
</evidence>
<evidence type="ECO:0000256" key="8">
    <source>
        <dbReference type="SAM" id="Phobius"/>
    </source>
</evidence>
<feature type="transmembrane region" description="Helical" evidence="8">
    <location>
        <begin position="5"/>
        <end position="25"/>
    </location>
</feature>
<evidence type="ECO:0000313" key="10">
    <source>
        <dbReference type="EMBL" id="KPL71296.1"/>
    </source>
</evidence>
<comment type="caution">
    <text evidence="10">The sequence shown here is derived from an EMBL/GenBank/DDBJ whole genome shotgun (WGS) entry which is preliminary data.</text>
</comment>
<keyword evidence="3" id="KW-0328">Glycosyltransferase</keyword>
<dbReference type="GO" id="GO:0009103">
    <property type="term" value="P:lipopolysaccharide biosynthetic process"/>
    <property type="evidence" value="ECO:0007669"/>
    <property type="project" value="UniProtKB-ARBA"/>
</dbReference>
<dbReference type="InterPro" id="IPR050297">
    <property type="entry name" value="LipidA_mod_glycosyltrf_83"/>
</dbReference>
<feature type="domain" description="Glycosyltransferase RgtA/B/C/D-like" evidence="9">
    <location>
        <begin position="75"/>
        <end position="234"/>
    </location>
</feature>
<dbReference type="OrthoDB" id="232864at2"/>
<protein>
    <recommendedName>
        <fullName evidence="9">Glycosyltransferase RgtA/B/C/D-like domain-containing protein</fullName>
    </recommendedName>
</protein>
<feature type="transmembrane region" description="Helical" evidence="8">
    <location>
        <begin position="400"/>
        <end position="420"/>
    </location>
</feature>
<keyword evidence="6 8" id="KW-1133">Transmembrane helix</keyword>
<dbReference type="STRING" id="229920.ADM99_11370"/>
<dbReference type="AlphaFoldDB" id="A0A0P6X9U4"/>
<keyword evidence="11" id="KW-1185">Reference proteome</keyword>
<feature type="transmembrane region" description="Helical" evidence="8">
    <location>
        <begin position="121"/>
        <end position="140"/>
    </location>
</feature>
<comment type="subcellular location">
    <subcellularLocation>
        <location evidence="1">Cell membrane</location>
        <topology evidence="1">Multi-pass membrane protein</topology>
    </subcellularLocation>
</comment>
<evidence type="ECO:0000256" key="7">
    <source>
        <dbReference type="ARBA" id="ARBA00023136"/>
    </source>
</evidence>
<evidence type="ECO:0000313" key="11">
    <source>
        <dbReference type="Proteomes" id="UP000050430"/>
    </source>
</evidence>
<sequence length="440" mass="50598">MRQKYLFIFIFFSFLLRLSLIPIIGDTNIPNEFSTLVLNIIHNRGFAYYVVNQENEITTKYIDSSKTIFPSAYMPPAYPYFLAGITSLIRNEKIAVFVIEIIQAILGSLICLLVYQTTKELFNETIAVLSLVISCFYPILAFSSSQISAVILYVFLAQLFLYLVTMLFRETSPNKILSWNIGAGVVLGLLILSRAETVLFAILVIIWLFISNRKSHWKFTAIFVLAIGITISPWVIRNFLVFGELTPLTISGGYNLWQGQNEKSEGTFGSYVVPPVKESEELQEKIRNIVLSNKYEIDRDQIYKDEAIKVMRANPGRVIVLAIRKFFYYWGGVYFGFEMNYPQVHSPLVLGPWFCLLPFFILGLCNSIKYYKKFMVLYLLLLTSTAVSMVFFVLPRYPIFVLPTVIMFSSYGFVIAINWLQKKFLFFSKIDISKSIIIQN</sequence>
<keyword evidence="4" id="KW-0808">Transferase</keyword>
<dbReference type="RefSeq" id="WP_062423418.1">
    <property type="nucleotide sequence ID" value="NZ_BBYA01000015.1"/>
</dbReference>
<keyword evidence="5 8" id="KW-0812">Transmembrane</keyword>